<proteinExistence type="predicted"/>
<feature type="domain" description="N-acetyltransferase" evidence="1">
    <location>
        <begin position="37"/>
        <end position="193"/>
    </location>
</feature>
<dbReference type="Pfam" id="PF00583">
    <property type="entry name" value="Acetyltransf_1"/>
    <property type="match status" value="1"/>
</dbReference>
<reference evidence="3" key="1">
    <citation type="submission" date="2017-11" db="EMBL/GenBank/DDBJ databases">
        <authorList>
            <person name="Blom J."/>
        </authorList>
    </citation>
    <scope>NUCLEOTIDE SEQUENCE [LARGE SCALE GENOMIC DNA]</scope>
    <source>
        <plasmid evidence="3">PP6</plasmid>
    </source>
</reference>
<name>A0A193SHN7_9PSED</name>
<geneLocation type="plasmid" evidence="2 3">
    <name>PP6</name>
</geneLocation>
<dbReference type="Proteomes" id="UP000239025">
    <property type="component" value="Plasmid PP6"/>
</dbReference>
<dbReference type="CDD" id="cd04301">
    <property type="entry name" value="NAT_SF"/>
    <property type="match status" value="1"/>
</dbReference>
<organism evidence="2 3">
    <name type="scientific">Pseudomonas cerasi</name>
    <dbReference type="NCBI Taxonomy" id="1583341"/>
    <lineage>
        <taxon>Bacteria</taxon>
        <taxon>Pseudomonadati</taxon>
        <taxon>Pseudomonadota</taxon>
        <taxon>Gammaproteobacteria</taxon>
        <taxon>Pseudomonadales</taxon>
        <taxon>Pseudomonadaceae</taxon>
        <taxon>Pseudomonas</taxon>
    </lineage>
</organism>
<dbReference type="SUPFAM" id="SSF55729">
    <property type="entry name" value="Acyl-CoA N-acyltransferases (Nat)"/>
    <property type="match status" value="1"/>
</dbReference>
<dbReference type="Gene3D" id="3.40.630.30">
    <property type="match status" value="1"/>
</dbReference>
<protein>
    <recommendedName>
        <fullName evidence="1">N-acetyltransferase domain-containing protein</fullName>
    </recommendedName>
</protein>
<evidence type="ECO:0000313" key="2">
    <source>
        <dbReference type="EMBL" id="SOS30514.1"/>
    </source>
</evidence>
<dbReference type="InterPro" id="IPR016181">
    <property type="entry name" value="Acyl_CoA_acyltransferase"/>
</dbReference>
<keyword evidence="3" id="KW-1185">Reference proteome</keyword>
<dbReference type="PROSITE" id="PS51186">
    <property type="entry name" value="GNAT"/>
    <property type="match status" value="1"/>
</dbReference>
<accession>A0A193SHN7</accession>
<evidence type="ECO:0000313" key="3">
    <source>
        <dbReference type="Proteomes" id="UP000239025"/>
    </source>
</evidence>
<dbReference type="EMBL" id="LT963401">
    <property type="protein sequence ID" value="SOS30514.1"/>
    <property type="molecule type" value="Genomic_DNA"/>
</dbReference>
<gene>
    <name evidence="2" type="ORF">PL963_P600010</name>
</gene>
<dbReference type="GO" id="GO:0016747">
    <property type="term" value="F:acyltransferase activity, transferring groups other than amino-acyl groups"/>
    <property type="evidence" value="ECO:0007669"/>
    <property type="project" value="InterPro"/>
</dbReference>
<sequence length="205" mass="22730">MLTPDSKGYRFQPYTIGKSLDFCACGSTKGESLMNQIDLKSPCECSDYEIDDFMRLVTEGCEVAVGGLRKRVMAAKHLVFLRTDGQLVGVAAMKNPHDGYRLRVANASGVPLVKQEFPYELGWVFVVPAARGNGYAHALAKAAVTHVNKNGIIATSRTDNLAMHRILIHLEFTPSGSTYCSTLDNYKLQLFLRESRVHFLSVNRI</sequence>
<evidence type="ECO:0000259" key="1">
    <source>
        <dbReference type="PROSITE" id="PS51186"/>
    </source>
</evidence>
<dbReference type="InterPro" id="IPR000182">
    <property type="entry name" value="GNAT_dom"/>
</dbReference>
<dbReference type="AlphaFoldDB" id="A0A193SHN7"/>
<keyword evidence="2" id="KW-0614">Plasmid</keyword>